<dbReference type="InterPro" id="IPR009100">
    <property type="entry name" value="AcylCoA_DH/oxidase_NM_dom_sf"/>
</dbReference>
<evidence type="ECO:0000259" key="9">
    <source>
        <dbReference type="Pfam" id="PF02771"/>
    </source>
</evidence>
<evidence type="ECO:0000256" key="2">
    <source>
        <dbReference type="ARBA" id="ARBA00009347"/>
    </source>
</evidence>
<dbReference type="PANTHER" id="PTHR43884:SF20">
    <property type="entry name" value="ACYL-COA DEHYDROGENASE FADE28"/>
    <property type="match status" value="1"/>
</dbReference>
<evidence type="ECO:0000259" key="8">
    <source>
        <dbReference type="Pfam" id="PF02770"/>
    </source>
</evidence>
<dbReference type="InterPro" id="IPR037069">
    <property type="entry name" value="AcylCoA_DH/ox_N_sf"/>
</dbReference>
<dbReference type="Pfam" id="PF02771">
    <property type="entry name" value="Acyl-CoA_dh_N"/>
    <property type="match status" value="1"/>
</dbReference>
<feature type="domain" description="Acyl-CoA oxidase/dehydrogenase middle" evidence="8">
    <location>
        <begin position="128"/>
        <end position="207"/>
    </location>
</feature>
<evidence type="ECO:0000259" key="7">
    <source>
        <dbReference type="Pfam" id="PF00441"/>
    </source>
</evidence>
<name>A0A1H3FAW2_9RHOB</name>
<dbReference type="InterPro" id="IPR013786">
    <property type="entry name" value="AcylCoA_DH/ox_N"/>
</dbReference>
<evidence type="ECO:0000256" key="1">
    <source>
        <dbReference type="ARBA" id="ARBA00001974"/>
    </source>
</evidence>
<organism evidence="10 11">
    <name type="scientific">Albimonas donghaensis</name>
    <dbReference type="NCBI Taxonomy" id="356660"/>
    <lineage>
        <taxon>Bacteria</taxon>
        <taxon>Pseudomonadati</taxon>
        <taxon>Pseudomonadota</taxon>
        <taxon>Alphaproteobacteria</taxon>
        <taxon>Rhodobacterales</taxon>
        <taxon>Paracoccaceae</taxon>
        <taxon>Albimonas</taxon>
    </lineage>
</organism>
<dbReference type="OrthoDB" id="7328575at2"/>
<keyword evidence="3 6" id="KW-0285">Flavoprotein</keyword>
<evidence type="ECO:0000256" key="4">
    <source>
        <dbReference type="ARBA" id="ARBA00022827"/>
    </source>
</evidence>
<evidence type="ECO:0000256" key="3">
    <source>
        <dbReference type="ARBA" id="ARBA00022630"/>
    </source>
</evidence>
<comment type="similarity">
    <text evidence="2 6">Belongs to the acyl-CoA dehydrogenase family.</text>
</comment>
<proteinExistence type="inferred from homology"/>
<dbReference type="InterPro" id="IPR009075">
    <property type="entry name" value="AcylCo_DH/oxidase_C"/>
</dbReference>
<accession>A0A1H3FAW2</accession>
<dbReference type="SUPFAM" id="SSF47203">
    <property type="entry name" value="Acyl-CoA dehydrogenase C-terminal domain-like"/>
    <property type="match status" value="1"/>
</dbReference>
<gene>
    <name evidence="10" type="ORF">SAMN05444336_11228</name>
</gene>
<dbReference type="Proteomes" id="UP000199118">
    <property type="component" value="Unassembled WGS sequence"/>
</dbReference>
<dbReference type="CDD" id="cd00567">
    <property type="entry name" value="ACAD"/>
    <property type="match status" value="1"/>
</dbReference>
<feature type="domain" description="Acyl-CoA dehydrogenase/oxidase C-terminal" evidence="7">
    <location>
        <begin position="233"/>
        <end position="374"/>
    </location>
</feature>
<dbReference type="Gene3D" id="2.40.110.10">
    <property type="entry name" value="Butyryl-CoA Dehydrogenase, subunit A, domain 2"/>
    <property type="match status" value="1"/>
</dbReference>
<dbReference type="PANTHER" id="PTHR43884">
    <property type="entry name" value="ACYL-COA DEHYDROGENASE"/>
    <property type="match status" value="1"/>
</dbReference>
<dbReference type="EMBL" id="FNMZ01000012">
    <property type="protein sequence ID" value="SDX87977.1"/>
    <property type="molecule type" value="Genomic_DNA"/>
</dbReference>
<evidence type="ECO:0000313" key="11">
    <source>
        <dbReference type="Proteomes" id="UP000199118"/>
    </source>
</evidence>
<dbReference type="AlphaFoldDB" id="A0A1H3FAW2"/>
<dbReference type="RefSeq" id="WP_092685138.1">
    <property type="nucleotide sequence ID" value="NZ_FNMZ01000012.1"/>
</dbReference>
<comment type="cofactor">
    <cofactor evidence="1 6">
        <name>FAD</name>
        <dbReference type="ChEBI" id="CHEBI:57692"/>
    </cofactor>
</comment>
<dbReference type="Gene3D" id="1.20.140.10">
    <property type="entry name" value="Butyryl-CoA Dehydrogenase, subunit A, domain 3"/>
    <property type="match status" value="1"/>
</dbReference>
<protein>
    <submittedName>
        <fullName evidence="10">Acyl-CoA dehydrogenase</fullName>
    </submittedName>
</protein>
<sequence length="390" mass="40516">MPAFSSEERQLLHDSATEYFADRYGPERALALTRDDGPDGFGRAEWKSYAELGWLGLMLPEDAGGSEGGLTEAAILFAAAGAELAAEPLIPCLVLGAGAVTGLGTEAQQAALEGVAEGEKILGFLHYEPGSGFARDHVETIARPTADGYALTGDKAFSAGAHAADLLVVSARIGGPDGPVGLFLVPGDAGGLHRVPAPALDGRRGAAATLDGVAVSADALLGGTTDDRLAAIDRLLDRAALAVCADMLGAMTKASEITTDYLKTREQFGQKLSSFQVLQHRLVDMRICCEESRAAIHAALTAQDENAPDAAIAAWRAKAETARAARFVGGQGVQLHGGMGMTDDLGIGHYYKRLSVNEALFGDAAWHIDRLAAREDARAAQPAAPEMAGA</sequence>
<evidence type="ECO:0000256" key="6">
    <source>
        <dbReference type="RuleBase" id="RU362125"/>
    </source>
</evidence>
<dbReference type="GO" id="GO:0003995">
    <property type="term" value="F:acyl-CoA dehydrogenase activity"/>
    <property type="evidence" value="ECO:0007669"/>
    <property type="project" value="TreeGrafter"/>
</dbReference>
<dbReference type="Pfam" id="PF02770">
    <property type="entry name" value="Acyl-CoA_dh_M"/>
    <property type="match status" value="1"/>
</dbReference>
<reference evidence="10 11" key="1">
    <citation type="submission" date="2016-10" db="EMBL/GenBank/DDBJ databases">
        <authorList>
            <person name="de Groot N.N."/>
        </authorList>
    </citation>
    <scope>NUCLEOTIDE SEQUENCE [LARGE SCALE GENOMIC DNA]</scope>
    <source>
        <strain evidence="10 11">DSM 17890</strain>
    </source>
</reference>
<dbReference type="InterPro" id="IPR046373">
    <property type="entry name" value="Acyl-CoA_Oxase/DH_mid-dom_sf"/>
</dbReference>
<keyword evidence="5 6" id="KW-0560">Oxidoreductase</keyword>
<keyword evidence="4 6" id="KW-0274">FAD</keyword>
<dbReference type="InterPro" id="IPR036250">
    <property type="entry name" value="AcylCo_DH-like_C"/>
</dbReference>
<dbReference type="GO" id="GO:0050660">
    <property type="term" value="F:flavin adenine dinucleotide binding"/>
    <property type="evidence" value="ECO:0007669"/>
    <property type="project" value="InterPro"/>
</dbReference>
<keyword evidence="11" id="KW-1185">Reference proteome</keyword>
<dbReference type="SUPFAM" id="SSF56645">
    <property type="entry name" value="Acyl-CoA dehydrogenase NM domain-like"/>
    <property type="match status" value="1"/>
</dbReference>
<dbReference type="Pfam" id="PF00441">
    <property type="entry name" value="Acyl-CoA_dh_1"/>
    <property type="match status" value="1"/>
</dbReference>
<dbReference type="Gene3D" id="1.10.540.10">
    <property type="entry name" value="Acyl-CoA dehydrogenase/oxidase, N-terminal domain"/>
    <property type="match status" value="1"/>
</dbReference>
<evidence type="ECO:0000313" key="10">
    <source>
        <dbReference type="EMBL" id="SDX87977.1"/>
    </source>
</evidence>
<feature type="domain" description="Acyl-CoA dehydrogenase/oxidase N-terminal" evidence="9">
    <location>
        <begin position="6"/>
        <end position="119"/>
    </location>
</feature>
<dbReference type="STRING" id="356660.SAMN05444336_11228"/>
<dbReference type="InterPro" id="IPR006091">
    <property type="entry name" value="Acyl-CoA_Oxase/DH_mid-dom"/>
</dbReference>
<evidence type="ECO:0000256" key="5">
    <source>
        <dbReference type="ARBA" id="ARBA00023002"/>
    </source>
</evidence>